<dbReference type="PROSITE" id="PS50005">
    <property type="entry name" value="TPR"/>
    <property type="match status" value="1"/>
</dbReference>
<dbReference type="InterPro" id="IPR019734">
    <property type="entry name" value="TPR_rpt"/>
</dbReference>
<reference evidence="1" key="1">
    <citation type="submission" date="2018-05" db="EMBL/GenBank/DDBJ databases">
        <authorList>
            <person name="Lanie J.A."/>
            <person name="Ng W.-L."/>
            <person name="Kazmierczak K.M."/>
            <person name="Andrzejewski T.M."/>
            <person name="Davidsen T.M."/>
            <person name="Wayne K.J."/>
            <person name="Tettelin H."/>
            <person name="Glass J.I."/>
            <person name="Rusch D."/>
            <person name="Podicherti R."/>
            <person name="Tsui H.-C.T."/>
            <person name="Winkler M.E."/>
        </authorList>
    </citation>
    <scope>NUCLEOTIDE SEQUENCE</scope>
</reference>
<dbReference type="EMBL" id="UINC01012044">
    <property type="protein sequence ID" value="SVA52823.1"/>
    <property type="molecule type" value="Genomic_DNA"/>
</dbReference>
<dbReference type="AlphaFoldDB" id="A0A381WLQ4"/>
<sequence length="67" mass="7519">MTKYIKSLLMIIFITNIIFGQDPELLLKNGQSMMKDGSISEADSLFERALQIDPTFAPAHVGLSECW</sequence>
<gene>
    <name evidence="1" type="ORF">METZ01_LOCUS105677</name>
</gene>
<dbReference type="InterPro" id="IPR011990">
    <property type="entry name" value="TPR-like_helical_dom_sf"/>
</dbReference>
<accession>A0A381WLQ4</accession>
<dbReference type="SUPFAM" id="SSF48452">
    <property type="entry name" value="TPR-like"/>
    <property type="match status" value="1"/>
</dbReference>
<organism evidence="1">
    <name type="scientific">marine metagenome</name>
    <dbReference type="NCBI Taxonomy" id="408172"/>
    <lineage>
        <taxon>unclassified sequences</taxon>
        <taxon>metagenomes</taxon>
        <taxon>ecological metagenomes</taxon>
    </lineage>
</organism>
<proteinExistence type="predicted"/>
<feature type="non-terminal residue" evidence="1">
    <location>
        <position position="67"/>
    </location>
</feature>
<protein>
    <submittedName>
        <fullName evidence="1">Uncharacterized protein</fullName>
    </submittedName>
</protein>
<name>A0A381WLQ4_9ZZZZ</name>
<dbReference type="Gene3D" id="1.25.40.10">
    <property type="entry name" value="Tetratricopeptide repeat domain"/>
    <property type="match status" value="1"/>
</dbReference>
<evidence type="ECO:0000313" key="1">
    <source>
        <dbReference type="EMBL" id="SVA52823.1"/>
    </source>
</evidence>